<comment type="caution">
    <text evidence="2">The sequence shown here is derived from an EMBL/GenBank/DDBJ whole genome shotgun (WGS) entry which is preliminary data.</text>
</comment>
<feature type="signal peptide" evidence="1">
    <location>
        <begin position="1"/>
        <end position="17"/>
    </location>
</feature>
<keyword evidence="1" id="KW-0732">Signal</keyword>
<organism evidence="2 3">
    <name type="scientific">Prorocentrum cordatum</name>
    <dbReference type="NCBI Taxonomy" id="2364126"/>
    <lineage>
        <taxon>Eukaryota</taxon>
        <taxon>Sar</taxon>
        <taxon>Alveolata</taxon>
        <taxon>Dinophyceae</taxon>
        <taxon>Prorocentrales</taxon>
        <taxon>Prorocentraceae</taxon>
        <taxon>Prorocentrum</taxon>
    </lineage>
</organism>
<evidence type="ECO:0000256" key="1">
    <source>
        <dbReference type="SAM" id="SignalP"/>
    </source>
</evidence>
<gene>
    <name evidence="2" type="ORF">PCOR1329_LOCUS37283</name>
</gene>
<feature type="chain" id="PRO_5046650152" evidence="1">
    <location>
        <begin position="18"/>
        <end position="222"/>
    </location>
</feature>
<evidence type="ECO:0000313" key="3">
    <source>
        <dbReference type="Proteomes" id="UP001189429"/>
    </source>
</evidence>
<protein>
    <submittedName>
        <fullName evidence="2">Uncharacterized protein</fullName>
    </submittedName>
</protein>
<reference evidence="2" key="1">
    <citation type="submission" date="2023-10" db="EMBL/GenBank/DDBJ databases">
        <authorList>
            <person name="Chen Y."/>
            <person name="Shah S."/>
            <person name="Dougan E. K."/>
            <person name="Thang M."/>
            <person name="Chan C."/>
        </authorList>
    </citation>
    <scope>NUCLEOTIDE SEQUENCE [LARGE SCALE GENOMIC DNA]</scope>
</reference>
<name>A0ABN9TAN5_9DINO</name>
<dbReference type="EMBL" id="CAUYUJ010014521">
    <property type="protein sequence ID" value="CAK0842436.1"/>
    <property type="molecule type" value="Genomic_DNA"/>
</dbReference>
<keyword evidence="3" id="KW-1185">Reference proteome</keyword>
<proteinExistence type="predicted"/>
<accession>A0ABN9TAN5</accession>
<evidence type="ECO:0000313" key="2">
    <source>
        <dbReference type="EMBL" id="CAK0842436.1"/>
    </source>
</evidence>
<sequence>MALRLLAALSLAVPVAAERAWARRSGSQYVGLDDGTASVAFVSEADLANATATMTERLRRMKEAMDAKLASSFEVVDGRLAQARLAAQDEVKEFIADAQRKLESMQLQEQRLRLAVRHGAHGRCCCAAPSRARCEWVDFSLLSGYAHSCPAESGQDYVDHHTVLSKSQGEVVTVDTLIDSCLGSQGWHVHIDHRGDAQEDMLSPETRRLVEKLHGQPIADAP</sequence>
<dbReference type="Proteomes" id="UP001189429">
    <property type="component" value="Unassembled WGS sequence"/>
</dbReference>